<dbReference type="Proteomes" id="UP001200513">
    <property type="component" value="Chromosome"/>
</dbReference>
<proteinExistence type="predicted"/>
<evidence type="ECO:0000313" key="3">
    <source>
        <dbReference type="EMBL" id="UJG43966.1"/>
    </source>
</evidence>
<feature type="coiled-coil region" evidence="1">
    <location>
        <begin position="157"/>
        <end position="213"/>
    </location>
</feature>
<name>A0A9Y1BRJ5_9ARCH</name>
<protein>
    <submittedName>
        <fullName evidence="3">Uncharacterized protein</fullName>
    </submittedName>
</protein>
<organism evidence="3">
    <name type="scientific">Candidatus Heimdallarchaeum endolithica</name>
    <dbReference type="NCBI Taxonomy" id="2876572"/>
    <lineage>
        <taxon>Archaea</taxon>
        <taxon>Promethearchaeati</taxon>
        <taxon>Candidatus Heimdallarchaeota</taxon>
        <taxon>Candidatus Heimdallarchaeia (ex Rinke et al. 2021) (nom. nud.)</taxon>
        <taxon>Candidatus Heimdallarchaeales</taxon>
        <taxon>Candidatus Heimdallarchaeaceae</taxon>
        <taxon>Candidatus Heimdallarchaeum</taxon>
    </lineage>
</organism>
<feature type="region of interest" description="Disordered" evidence="2">
    <location>
        <begin position="452"/>
        <end position="472"/>
    </location>
</feature>
<sequence>MIPGTLRPLPKRLAKVKTEAERLFRAVDYDYETIKEILKSSKNFEFEEIRRQYINCLNHHIRIVPLVKEADKLLVKYSRDPLLKEMVFKLFDKLEKYEYRLNADVQRLDTILMSKRKEYINKTIPLIKSEIKSKLSFLRDLDFEQLLADSEKYSAIISSIVDRVDILKDEYQKLIENALESAVEAYKELKEKLDELEDELKEYVLILATCKMEMLTNESNALLEEGVKIFERFEIEQTTELIEEAQVYLDKAKPTLKEMKELRVDIPKRAMKKSFETKFQELRNRFDENKFTLDELITNIKSRNRLLSTNIERIEALKELAKSMSSDIKETGEILKIKRMGTFKLYLKENLIPHMNLQENGIVKIPKTEELTTTFIDEIILTLEDLDSKNIVEDWFNAFRATKIGKWIYETSVKIKNKTVEITKKIVEKTKILLQKLKEKIKQWIQQMKEKRKQKQLEKQKQTENPKPKEKK</sequence>
<keyword evidence="1" id="KW-0175">Coiled coil</keyword>
<reference evidence="3" key="1">
    <citation type="journal article" date="2022" name="Nat. Microbiol.">
        <title>Unique mobile elements and scalable gene flow at the prokaryote-eukaryote boundary revealed by circularized Asgard archaea genomes.</title>
        <authorList>
            <person name="Wu F."/>
            <person name="Speth D.R."/>
            <person name="Philosof A."/>
            <person name="Cremiere A."/>
            <person name="Narayanan A."/>
            <person name="Barco R.A."/>
            <person name="Connon S.A."/>
            <person name="Amend J.P."/>
            <person name="Antoshechkin I.A."/>
            <person name="Orphan V.J."/>
        </authorList>
    </citation>
    <scope>NUCLEOTIDE SEQUENCE</scope>
    <source>
        <strain evidence="3">PR6</strain>
    </source>
</reference>
<evidence type="ECO:0000256" key="2">
    <source>
        <dbReference type="SAM" id="MobiDB-lite"/>
    </source>
</evidence>
<accession>A0A9Y1BRJ5</accession>
<dbReference type="AlphaFoldDB" id="A0A9Y1BRJ5"/>
<feature type="compositionally biased region" description="Basic and acidic residues" evidence="2">
    <location>
        <begin position="455"/>
        <end position="472"/>
    </location>
</feature>
<dbReference type="EMBL" id="CP084167">
    <property type="protein sequence ID" value="UJG43966.1"/>
    <property type="molecule type" value="Genomic_DNA"/>
</dbReference>
<evidence type="ECO:0000256" key="1">
    <source>
        <dbReference type="SAM" id="Coils"/>
    </source>
</evidence>
<gene>
    <name evidence="3" type="ORF">K9W46_01985</name>
</gene>